<dbReference type="EC" id="4.2.3.1" evidence="5 11"/>
<evidence type="ECO:0000256" key="8">
    <source>
        <dbReference type="ARBA" id="ARBA00022697"/>
    </source>
</evidence>
<dbReference type="InterPro" id="IPR004450">
    <property type="entry name" value="Thr_synthase-like"/>
</dbReference>
<dbReference type="GO" id="GO:0030170">
    <property type="term" value="F:pyridoxal phosphate binding"/>
    <property type="evidence" value="ECO:0007669"/>
    <property type="project" value="InterPro"/>
</dbReference>
<protein>
    <recommendedName>
        <fullName evidence="6 11">Threonine synthase</fullName>
        <ecNumber evidence="5 11">4.2.3.1</ecNumber>
    </recommendedName>
</protein>
<dbReference type="Pfam" id="PF14821">
    <property type="entry name" value="Thr_synth_N"/>
    <property type="match status" value="1"/>
</dbReference>
<evidence type="ECO:0000256" key="5">
    <source>
        <dbReference type="ARBA" id="ARBA00013028"/>
    </source>
</evidence>
<dbReference type="PROSITE" id="PS00165">
    <property type="entry name" value="DEHYDRATASE_SER_THR"/>
    <property type="match status" value="1"/>
</dbReference>
<dbReference type="InterPro" id="IPR000634">
    <property type="entry name" value="Ser/Thr_deHydtase_PyrdxlP-BS"/>
</dbReference>
<dbReference type="OrthoDB" id="9763107at2"/>
<comment type="pathway">
    <text evidence="3">Amino-acid biosynthesis; L-threonine biosynthesis; L-threonine from L-aspartate: step 5/5.</text>
</comment>
<dbReference type="Gene3D" id="3.90.1380.10">
    <property type="entry name" value="Threonine synthase, N-terminal domain"/>
    <property type="match status" value="1"/>
</dbReference>
<comment type="caution">
    <text evidence="15">The sequence shown here is derived from an EMBL/GenBank/DDBJ whole genome shotgun (WGS) entry which is preliminary data.</text>
</comment>
<dbReference type="Pfam" id="PF24857">
    <property type="entry name" value="THR4_C"/>
    <property type="match status" value="1"/>
</dbReference>
<dbReference type="CDD" id="cd01560">
    <property type="entry name" value="Thr-synth_2"/>
    <property type="match status" value="1"/>
</dbReference>
<evidence type="ECO:0000256" key="6">
    <source>
        <dbReference type="ARBA" id="ARBA00018679"/>
    </source>
</evidence>
<feature type="modified residue" description="N6-(pyridoxal phosphate)lysine" evidence="12">
    <location>
        <position position="108"/>
    </location>
</feature>
<dbReference type="InterPro" id="IPR036052">
    <property type="entry name" value="TrpB-like_PALP_sf"/>
</dbReference>
<dbReference type="UniPathway" id="UPA00050">
    <property type="reaction ID" value="UER00065"/>
</dbReference>
<dbReference type="InterPro" id="IPR037158">
    <property type="entry name" value="Thr_synth_N_sf"/>
</dbReference>
<organism evidence="15 16">
    <name type="scientific">Alkalibaculum bacchi</name>
    <dbReference type="NCBI Taxonomy" id="645887"/>
    <lineage>
        <taxon>Bacteria</taxon>
        <taxon>Bacillati</taxon>
        <taxon>Bacillota</taxon>
        <taxon>Clostridia</taxon>
        <taxon>Eubacteriales</taxon>
        <taxon>Eubacteriaceae</taxon>
        <taxon>Alkalibaculum</taxon>
    </lineage>
</organism>
<dbReference type="InterPro" id="IPR001926">
    <property type="entry name" value="TrpB-like_PALP"/>
</dbReference>
<proteinExistence type="inferred from homology"/>
<evidence type="ECO:0000256" key="2">
    <source>
        <dbReference type="ARBA" id="ARBA00003648"/>
    </source>
</evidence>
<evidence type="ECO:0000256" key="3">
    <source>
        <dbReference type="ARBA" id="ARBA00004979"/>
    </source>
</evidence>
<dbReference type="GO" id="GO:0009088">
    <property type="term" value="P:threonine biosynthetic process"/>
    <property type="evidence" value="ECO:0007669"/>
    <property type="project" value="UniProtKB-UniRule"/>
</dbReference>
<evidence type="ECO:0000256" key="7">
    <source>
        <dbReference type="ARBA" id="ARBA00022605"/>
    </source>
</evidence>
<evidence type="ECO:0000313" key="15">
    <source>
        <dbReference type="EMBL" id="RBP68988.1"/>
    </source>
</evidence>
<dbReference type="Proteomes" id="UP000253490">
    <property type="component" value="Unassembled WGS sequence"/>
</dbReference>
<evidence type="ECO:0000256" key="9">
    <source>
        <dbReference type="ARBA" id="ARBA00022898"/>
    </source>
</evidence>
<comment type="cofactor">
    <cofactor evidence="1 12">
        <name>pyridoxal 5'-phosphate</name>
        <dbReference type="ChEBI" id="CHEBI:597326"/>
    </cofactor>
</comment>
<dbReference type="AlphaFoldDB" id="A0A366IDH1"/>
<dbReference type="EMBL" id="QNRX01000002">
    <property type="protein sequence ID" value="RBP68988.1"/>
    <property type="molecule type" value="Genomic_DNA"/>
</dbReference>
<comment type="catalytic activity">
    <reaction evidence="10">
        <text>O-phospho-L-homoserine + H2O = L-threonine + phosphate</text>
        <dbReference type="Rhea" id="RHEA:10840"/>
        <dbReference type="ChEBI" id="CHEBI:15377"/>
        <dbReference type="ChEBI" id="CHEBI:43474"/>
        <dbReference type="ChEBI" id="CHEBI:57590"/>
        <dbReference type="ChEBI" id="CHEBI:57926"/>
        <dbReference type="EC" id="4.2.3.1"/>
    </reaction>
</comment>
<evidence type="ECO:0000313" key="16">
    <source>
        <dbReference type="Proteomes" id="UP000253490"/>
    </source>
</evidence>
<accession>A0A366IDH1</accession>
<dbReference type="InterPro" id="IPR029144">
    <property type="entry name" value="Thr_synth_N"/>
</dbReference>
<name>A0A366IDH1_9FIRM</name>
<dbReference type="PANTHER" id="PTHR43515:SF1">
    <property type="entry name" value="THREONINE SYNTHASE-LIKE 1"/>
    <property type="match status" value="1"/>
</dbReference>
<evidence type="ECO:0000256" key="10">
    <source>
        <dbReference type="ARBA" id="ARBA00049144"/>
    </source>
</evidence>
<keyword evidence="9 12" id="KW-0663">Pyridoxal phosphate</keyword>
<comment type="function">
    <text evidence="2">Catalyzes the gamma-elimination of phosphate from L-phosphohomoserine and the beta-addition of water to produce L-threonine.</text>
</comment>
<reference evidence="15 16" key="1">
    <citation type="submission" date="2018-06" db="EMBL/GenBank/DDBJ databases">
        <title>Genomic Encyclopedia of Type Strains, Phase IV (KMG-IV): sequencing the most valuable type-strain genomes for metagenomic binning, comparative biology and taxonomic classification.</title>
        <authorList>
            <person name="Goeker M."/>
        </authorList>
    </citation>
    <scope>NUCLEOTIDE SEQUENCE [LARGE SCALE GENOMIC DNA]</scope>
    <source>
        <strain evidence="15 16">DSM 22112</strain>
    </source>
</reference>
<evidence type="ECO:0000259" key="14">
    <source>
        <dbReference type="Pfam" id="PF14821"/>
    </source>
</evidence>
<keyword evidence="16" id="KW-1185">Reference proteome</keyword>
<evidence type="ECO:0000256" key="12">
    <source>
        <dbReference type="PIRSR" id="PIRSR604450-51"/>
    </source>
</evidence>
<gene>
    <name evidence="15" type="ORF">DES36_102130</name>
</gene>
<dbReference type="SUPFAM" id="SSF53686">
    <property type="entry name" value="Tryptophan synthase beta subunit-like PLP-dependent enzymes"/>
    <property type="match status" value="1"/>
</dbReference>
<evidence type="ECO:0000256" key="1">
    <source>
        <dbReference type="ARBA" id="ARBA00001933"/>
    </source>
</evidence>
<evidence type="ECO:0000256" key="4">
    <source>
        <dbReference type="ARBA" id="ARBA00005517"/>
    </source>
</evidence>
<evidence type="ECO:0000259" key="13">
    <source>
        <dbReference type="Pfam" id="PF00291"/>
    </source>
</evidence>
<dbReference type="GO" id="GO:0005737">
    <property type="term" value="C:cytoplasm"/>
    <property type="evidence" value="ECO:0007669"/>
    <property type="project" value="TreeGrafter"/>
</dbReference>
<dbReference type="GO" id="GO:0004795">
    <property type="term" value="F:threonine synthase activity"/>
    <property type="evidence" value="ECO:0007669"/>
    <property type="project" value="UniProtKB-UniRule"/>
</dbReference>
<dbReference type="NCBIfam" id="TIGR00260">
    <property type="entry name" value="thrC"/>
    <property type="match status" value="1"/>
</dbReference>
<dbReference type="Gene3D" id="3.40.50.1100">
    <property type="match status" value="2"/>
</dbReference>
<keyword evidence="8" id="KW-0791">Threonine biosynthesis</keyword>
<keyword evidence="7" id="KW-0028">Amino-acid biosynthesis</keyword>
<dbReference type="Pfam" id="PF00291">
    <property type="entry name" value="PALP"/>
    <property type="match status" value="1"/>
</dbReference>
<sequence>MNISYKSTRSDKTITASQAILKGISDEGGLFVPTAFPQIDLENLVHKSYKEICYSILSKYLPEFSENHLKDIIGKAYDKFSVPKVAPVVSFGNRHILELFHGPTLAFKDVALSILPYLIQVSAKLQNVEDKIVILTATSGDTGKAALEGFANVENTKIIVFYPSEGVSSIQKRQMTSQVGNNVYVLGIEGNFDDAQNGVKSIFSNKEFKEKLKSEKIILSSANSINIGRLLPQVVYYFSSYMELVQKGAIALNDSVNFTVPTGNFGDILAGYYAKKMGLPIHKLLCASNSNNVLYDFFKTGTYNKNREFIKTISPSMDILISSNFERMLYHASNNDQELIVNLMEELNTKGSYTIPEEMKSGISELFYGSYSDEESTKKVIGQVYEEYNYVLDPHTAVAYKVCEDYVKNTSDERTNIILSTASPFKFPEAVYESIFKNSDLEVYELIDKLAQKTSLTIPEPIKKLKDSAILHKKVISSDEMKEAVGEILL</sequence>
<evidence type="ECO:0000256" key="11">
    <source>
        <dbReference type="NCBIfam" id="TIGR00260"/>
    </source>
</evidence>
<feature type="domain" description="Tryptophan synthase beta chain-like PALP" evidence="13">
    <location>
        <begin position="98"/>
        <end position="335"/>
    </location>
</feature>
<comment type="similarity">
    <text evidence="4">Belongs to the threonine synthase family.</text>
</comment>
<dbReference type="PANTHER" id="PTHR43515">
    <property type="entry name" value="THREONINE SYNTHASE-LIKE 1"/>
    <property type="match status" value="1"/>
</dbReference>
<feature type="domain" description="Threonine synthase N-terminal" evidence="14">
    <location>
        <begin position="5"/>
        <end position="77"/>
    </location>
</feature>